<keyword evidence="3" id="KW-1185">Reference proteome</keyword>
<sequence>MDYSGRGGNASQQGFISRIRQGTKRRKGSNFTSHSEGLLDRAGAGDSEAAGALNILTRGNSIIRTLTVPRHGDDVR</sequence>
<evidence type="ECO:0000313" key="4">
    <source>
        <dbReference type="WBParaSite" id="GPUH_0000617201-mRNA-1"/>
    </source>
</evidence>
<name>A0A183DBS3_9BILA</name>
<protein>
    <submittedName>
        <fullName evidence="2 4">Uncharacterized protein</fullName>
    </submittedName>
</protein>
<dbReference type="WBParaSite" id="GPUH_0000617201-mRNA-1">
    <property type="protein sequence ID" value="GPUH_0000617201-mRNA-1"/>
    <property type="gene ID" value="GPUH_0000617201"/>
</dbReference>
<evidence type="ECO:0000256" key="1">
    <source>
        <dbReference type="SAM" id="MobiDB-lite"/>
    </source>
</evidence>
<dbReference type="Proteomes" id="UP000271098">
    <property type="component" value="Unassembled WGS sequence"/>
</dbReference>
<dbReference type="EMBL" id="UYRT01014069">
    <property type="protein sequence ID" value="VDK53656.1"/>
    <property type="molecule type" value="Genomic_DNA"/>
</dbReference>
<proteinExistence type="predicted"/>
<organism evidence="4">
    <name type="scientific">Gongylonema pulchrum</name>
    <dbReference type="NCBI Taxonomy" id="637853"/>
    <lineage>
        <taxon>Eukaryota</taxon>
        <taxon>Metazoa</taxon>
        <taxon>Ecdysozoa</taxon>
        <taxon>Nematoda</taxon>
        <taxon>Chromadorea</taxon>
        <taxon>Rhabditida</taxon>
        <taxon>Spirurina</taxon>
        <taxon>Spiruromorpha</taxon>
        <taxon>Spiruroidea</taxon>
        <taxon>Gongylonematidae</taxon>
        <taxon>Gongylonema</taxon>
    </lineage>
</organism>
<dbReference type="OrthoDB" id="5872513at2759"/>
<reference evidence="4" key="1">
    <citation type="submission" date="2016-06" db="UniProtKB">
        <authorList>
            <consortium name="WormBaseParasite"/>
        </authorList>
    </citation>
    <scope>IDENTIFICATION</scope>
</reference>
<evidence type="ECO:0000313" key="2">
    <source>
        <dbReference type="EMBL" id="VDK53656.1"/>
    </source>
</evidence>
<feature type="region of interest" description="Disordered" evidence="1">
    <location>
        <begin position="1"/>
        <end position="44"/>
    </location>
</feature>
<dbReference type="AlphaFoldDB" id="A0A183DBS3"/>
<evidence type="ECO:0000313" key="3">
    <source>
        <dbReference type="Proteomes" id="UP000271098"/>
    </source>
</evidence>
<accession>A0A183DBS3</accession>
<gene>
    <name evidence="2" type="ORF">GPUH_LOCUS6163</name>
</gene>
<reference evidence="2 3" key="2">
    <citation type="submission" date="2018-11" db="EMBL/GenBank/DDBJ databases">
        <authorList>
            <consortium name="Pathogen Informatics"/>
        </authorList>
    </citation>
    <scope>NUCLEOTIDE SEQUENCE [LARGE SCALE GENOMIC DNA]</scope>
</reference>